<dbReference type="SUPFAM" id="SSF53756">
    <property type="entry name" value="UDP-Glycosyltransferase/glycogen phosphorylase"/>
    <property type="match status" value="1"/>
</dbReference>
<keyword evidence="5" id="KW-1185">Reference proteome</keyword>
<sequence>MEYCPNLTLSHLIHNERHKISAYNWNETKKLINIYGIASGMSYLHKNGYIHRNLKPSNIFEDEYLFPKIADFGLSKHLENDITRSSMHLKGTALYTPPETFSDNNYYGKAGDVYAFGVILYEILFPGEPPFKGCSFCSIITKVSRGERPTFPDSNNSEAYKDLITRCWAQEEYNRPTFEQIVEELKDQKFMKGVNENEFKNYINYIENKEKSFDPFNKITNEMLLSPYSDNSELNGNGDTISARDVNKETDSEKISQKMEDIEVFDNCLANRNKEDTIREEKVYKNNNLGCIVLVTSELGVFTTIGSMSKMIWELAKELVKIGVNVQVISPYYDKNKKGEHDYLKKYGIKYIQNIYVFVSKPYEIGVHTGNVDGVKCWFLHHPDLFSEPYPLVNNYEKFDIILTLASASLELMFQFFEKMPRLIVTNDWLTGLIPAIARVKFANIFGDILFMHVIHSLEEGYQGKIYTEENEKFLLKMAKGLLGDYIVANETSIIDPSRSALMTSDQWGTISETYRQNLLESSPY</sequence>
<evidence type="ECO:0000313" key="5">
    <source>
        <dbReference type="Proteomes" id="UP001470230"/>
    </source>
</evidence>
<protein>
    <recommendedName>
        <fullName evidence="3">Protein kinase domain-containing protein</fullName>
    </recommendedName>
</protein>
<gene>
    <name evidence="4" type="ORF">M9Y10_019060</name>
</gene>
<feature type="domain" description="Protein kinase" evidence="3">
    <location>
        <begin position="1"/>
        <end position="191"/>
    </location>
</feature>
<dbReference type="Pfam" id="PF07714">
    <property type="entry name" value="PK_Tyr_Ser-Thr"/>
    <property type="match status" value="1"/>
</dbReference>
<proteinExistence type="predicted"/>
<evidence type="ECO:0000256" key="2">
    <source>
        <dbReference type="ARBA" id="ARBA00022679"/>
    </source>
</evidence>
<evidence type="ECO:0000256" key="1">
    <source>
        <dbReference type="ARBA" id="ARBA00022676"/>
    </source>
</evidence>
<dbReference type="InterPro" id="IPR001245">
    <property type="entry name" value="Ser-Thr/Tyr_kinase_cat_dom"/>
</dbReference>
<dbReference type="Gene3D" id="3.40.50.2000">
    <property type="entry name" value="Glycogen Phosphorylase B"/>
    <property type="match status" value="1"/>
</dbReference>
<dbReference type="InterPro" id="IPR011009">
    <property type="entry name" value="Kinase-like_dom_sf"/>
</dbReference>
<organism evidence="4 5">
    <name type="scientific">Tritrichomonas musculus</name>
    <dbReference type="NCBI Taxonomy" id="1915356"/>
    <lineage>
        <taxon>Eukaryota</taxon>
        <taxon>Metamonada</taxon>
        <taxon>Parabasalia</taxon>
        <taxon>Tritrichomonadida</taxon>
        <taxon>Tritrichomonadidae</taxon>
        <taxon>Tritrichomonas</taxon>
    </lineage>
</organism>
<evidence type="ECO:0000259" key="3">
    <source>
        <dbReference type="PROSITE" id="PS50011"/>
    </source>
</evidence>
<dbReference type="EMBL" id="JAPFFF010000027">
    <property type="protein sequence ID" value="KAK8848008.1"/>
    <property type="molecule type" value="Genomic_DNA"/>
</dbReference>
<reference evidence="4 5" key="1">
    <citation type="submission" date="2024-04" db="EMBL/GenBank/DDBJ databases">
        <title>Tritrichomonas musculus Genome.</title>
        <authorList>
            <person name="Alves-Ferreira E."/>
            <person name="Grigg M."/>
            <person name="Lorenzi H."/>
            <person name="Galac M."/>
        </authorList>
    </citation>
    <scope>NUCLEOTIDE SEQUENCE [LARGE SCALE GENOMIC DNA]</scope>
    <source>
        <strain evidence="4 5">EAF2021</strain>
    </source>
</reference>
<keyword evidence="2" id="KW-0808">Transferase</keyword>
<dbReference type="Proteomes" id="UP001470230">
    <property type="component" value="Unassembled WGS sequence"/>
</dbReference>
<dbReference type="SUPFAM" id="SSF56112">
    <property type="entry name" value="Protein kinase-like (PK-like)"/>
    <property type="match status" value="1"/>
</dbReference>
<dbReference type="PANTHER" id="PTHR44329">
    <property type="entry name" value="SERINE/THREONINE-PROTEIN KINASE TNNI3K-RELATED"/>
    <property type="match status" value="1"/>
</dbReference>
<accession>A0ABR2HJE5</accession>
<comment type="caution">
    <text evidence="4">The sequence shown here is derived from an EMBL/GenBank/DDBJ whole genome shotgun (WGS) entry which is preliminary data.</text>
</comment>
<dbReference type="InterPro" id="IPR000719">
    <property type="entry name" value="Prot_kinase_dom"/>
</dbReference>
<dbReference type="InterPro" id="IPR051681">
    <property type="entry name" value="Ser/Thr_Kinases-Pseudokinases"/>
</dbReference>
<dbReference type="Gene3D" id="1.10.510.10">
    <property type="entry name" value="Transferase(Phosphotransferase) domain 1"/>
    <property type="match status" value="1"/>
</dbReference>
<name>A0ABR2HJE5_9EUKA</name>
<dbReference type="InterPro" id="IPR013534">
    <property type="entry name" value="Starch_synth_cat_dom"/>
</dbReference>
<evidence type="ECO:0000313" key="4">
    <source>
        <dbReference type="EMBL" id="KAK8848008.1"/>
    </source>
</evidence>
<dbReference type="PRINTS" id="PR00109">
    <property type="entry name" value="TYRKINASE"/>
</dbReference>
<dbReference type="Pfam" id="PF08323">
    <property type="entry name" value="Glyco_transf_5"/>
    <property type="match status" value="1"/>
</dbReference>
<dbReference type="PROSITE" id="PS50011">
    <property type="entry name" value="PROTEIN_KINASE_DOM"/>
    <property type="match status" value="1"/>
</dbReference>
<keyword evidence="1" id="KW-0328">Glycosyltransferase</keyword>